<proteinExistence type="predicted"/>
<evidence type="ECO:0000313" key="2">
    <source>
        <dbReference type="EMBL" id="CAD7223077.1"/>
    </source>
</evidence>
<feature type="region of interest" description="Disordered" evidence="1">
    <location>
        <begin position="357"/>
        <end position="384"/>
    </location>
</feature>
<evidence type="ECO:0000256" key="1">
    <source>
        <dbReference type="SAM" id="MobiDB-lite"/>
    </source>
</evidence>
<feature type="region of interest" description="Disordered" evidence="1">
    <location>
        <begin position="141"/>
        <end position="164"/>
    </location>
</feature>
<feature type="compositionally biased region" description="Low complexity" evidence="1">
    <location>
        <begin position="373"/>
        <end position="384"/>
    </location>
</feature>
<reference evidence="2" key="1">
    <citation type="submission" date="2020-11" db="EMBL/GenBank/DDBJ databases">
        <authorList>
            <person name="Tran Van P."/>
        </authorList>
    </citation>
    <scope>NUCLEOTIDE SEQUENCE</scope>
</reference>
<organism evidence="2">
    <name type="scientific">Cyprideis torosa</name>
    <dbReference type="NCBI Taxonomy" id="163714"/>
    <lineage>
        <taxon>Eukaryota</taxon>
        <taxon>Metazoa</taxon>
        <taxon>Ecdysozoa</taxon>
        <taxon>Arthropoda</taxon>
        <taxon>Crustacea</taxon>
        <taxon>Oligostraca</taxon>
        <taxon>Ostracoda</taxon>
        <taxon>Podocopa</taxon>
        <taxon>Podocopida</taxon>
        <taxon>Cytherocopina</taxon>
        <taxon>Cytheroidea</taxon>
        <taxon>Cytherideidae</taxon>
        <taxon>Cyprideis</taxon>
    </lineage>
</organism>
<protein>
    <submittedName>
        <fullName evidence="2">Uncharacterized protein</fullName>
    </submittedName>
</protein>
<dbReference type="AlphaFoldDB" id="A0A7R8W1H8"/>
<name>A0A7R8W1H8_9CRUS</name>
<dbReference type="EMBL" id="OB660146">
    <property type="protein sequence ID" value="CAD7223077.1"/>
    <property type="molecule type" value="Genomic_DNA"/>
</dbReference>
<feature type="compositionally biased region" description="Basic and acidic residues" evidence="1">
    <location>
        <begin position="147"/>
        <end position="164"/>
    </location>
</feature>
<gene>
    <name evidence="2" type="ORF">CTOB1V02_LOCUS1072</name>
</gene>
<accession>A0A7R8W1H8</accession>
<sequence>MSEEQQKVAPIRINLKKLEVTKRVGRKAQWKHDHRPRKHLGSYSKYVKQADLTPEGVWMEQFYYLRRHYLLKGDYRSSLVPGCKAMRIKIRRKVKGGDVPVGREIAQIMSQEQPPGTSPSVLTSKEPAPVGKLIQNLIVGSTSEENTESRENPPVAEKVKQEETKPLDDASMIEGGDGGVMVLGSLKTKGLAIEQENLSKKAVEFRPALPSGKYQFNNPLPDPSEILSRIPAFVLEDVHEAAPFILDEMSKEGGPRLFVMENYGVYKESKSPREMLESDEENDFCVLRSHLAHELTGKGGSNGGSNIPVSNSAVSFYTTFRVESKRKKKTSDIKAGKSRKILSAKVAKMDRQTDVADLDSLAPSCTEDESSSDESSITDSSSGSSILNETMILDVSDSDEFDSVFNIPQ</sequence>